<name>A0ABU8I7Y5_9SPHI</name>
<dbReference type="Pfam" id="PF13084">
    <property type="entry name" value="DUF3943"/>
    <property type="match status" value="1"/>
</dbReference>
<dbReference type="Proteomes" id="UP001363035">
    <property type="component" value="Unassembled WGS sequence"/>
</dbReference>
<dbReference type="InterPro" id="IPR025079">
    <property type="entry name" value="DUF3943"/>
</dbReference>
<keyword evidence="3" id="KW-1185">Reference proteome</keyword>
<dbReference type="RefSeq" id="WP_336557793.1">
    <property type="nucleotide sequence ID" value="NZ_JAYLLN010000031.1"/>
</dbReference>
<feature type="domain" description="DUF3943" evidence="1">
    <location>
        <begin position="116"/>
        <end position="221"/>
    </location>
</feature>
<accession>A0ABU8I7Y5</accession>
<evidence type="ECO:0000313" key="3">
    <source>
        <dbReference type="Proteomes" id="UP001363035"/>
    </source>
</evidence>
<dbReference type="EMBL" id="JAYLLN010000031">
    <property type="protein sequence ID" value="MEI5985693.1"/>
    <property type="molecule type" value="Genomic_DNA"/>
</dbReference>
<reference evidence="2 3" key="1">
    <citation type="submission" date="2024-01" db="EMBL/GenBank/DDBJ databases">
        <title>Sphingobacterium tenebrionis sp. nov., a novel endophyte isolated from tenebrio molitor intestines.</title>
        <authorList>
            <person name="Zhang C."/>
        </authorList>
    </citation>
    <scope>NUCLEOTIDE SEQUENCE [LARGE SCALE GENOMIC DNA]</scope>
    <source>
        <strain evidence="2 3">PU5-4</strain>
    </source>
</reference>
<evidence type="ECO:0000259" key="1">
    <source>
        <dbReference type="Pfam" id="PF13084"/>
    </source>
</evidence>
<proteinExistence type="predicted"/>
<gene>
    <name evidence="2" type="ORF">VJ786_12355</name>
</gene>
<protein>
    <submittedName>
        <fullName evidence="2">DUF3943 domain-containing protein</fullName>
    </submittedName>
</protein>
<evidence type="ECO:0000313" key="2">
    <source>
        <dbReference type="EMBL" id="MEI5985693.1"/>
    </source>
</evidence>
<sequence length="495" mass="56637">MSAYNSIPLQTKNFIFLVISFLFLSIGQANAQLDSLRSDSLKIHKDSLTIDLKPIVNWKDSIKTPLNPVREKKFWRAGTEWFLAQAFPASFNRFITKDPYSYISFQNFLDHQRLSAWDWDDNQFTTNQIDHPFHGQIYFNAFRSNGYNFYQSSLATVAGSYIWETAGETQHPSINDLVNTTFGGILLGEMMHRVSRNILARSRNGHNRIGNEIVATLVNPVSGLNRWLDGKWGKKVDDYFVVDSSIISAEVDAGIRRFDAKDGDFLSKGKNAFYGRLRFKYSNGDHNYKRPFDQFSVNLELGNGDSSFINAVNVHALLYGAKFFKSQRGNHYGTLNAHYDFYNNDAFFYGAQSLNYNWLSEFRYKKGNRLNLSVGAGAVVLAAVPDPYLLYGASRNYNYGPGASYRFKGELMLLNTFLLSADYNGGVFFTISGTDSYYVLHGLNVEGSLRLYKRWSINLSSGYFNLQGHFRDQQYPDFNREYPYGKLSIGYNIFF</sequence>
<comment type="caution">
    <text evidence="2">The sequence shown here is derived from an EMBL/GenBank/DDBJ whole genome shotgun (WGS) entry which is preliminary data.</text>
</comment>
<organism evidence="2 3">
    <name type="scientific">Sphingobacterium tenebrionis</name>
    <dbReference type="NCBI Taxonomy" id="3111775"/>
    <lineage>
        <taxon>Bacteria</taxon>
        <taxon>Pseudomonadati</taxon>
        <taxon>Bacteroidota</taxon>
        <taxon>Sphingobacteriia</taxon>
        <taxon>Sphingobacteriales</taxon>
        <taxon>Sphingobacteriaceae</taxon>
        <taxon>Sphingobacterium</taxon>
    </lineage>
</organism>